<keyword evidence="6" id="KW-0915">Sodium</keyword>
<feature type="transmembrane region" description="Helical" evidence="11">
    <location>
        <begin position="278"/>
        <end position="298"/>
    </location>
</feature>
<dbReference type="InterPro" id="IPR046342">
    <property type="entry name" value="CBS_dom_sf"/>
</dbReference>
<evidence type="ECO:0000256" key="2">
    <source>
        <dbReference type="ARBA" id="ARBA00022448"/>
    </source>
</evidence>
<evidence type="ECO:0000256" key="1">
    <source>
        <dbReference type="ARBA" id="ARBA00004141"/>
    </source>
</evidence>
<evidence type="ECO:0000256" key="3">
    <source>
        <dbReference type="ARBA" id="ARBA00022449"/>
    </source>
</evidence>
<feature type="transmembrane region" description="Helical" evidence="11">
    <location>
        <begin position="339"/>
        <end position="361"/>
    </location>
</feature>
<dbReference type="CDD" id="cd02205">
    <property type="entry name" value="CBS_pair_SF"/>
    <property type="match status" value="1"/>
</dbReference>
<dbReference type="Pfam" id="PF00999">
    <property type="entry name" value="Na_H_Exchanger"/>
    <property type="match status" value="1"/>
</dbReference>
<feature type="transmembrane region" description="Helical" evidence="11">
    <location>
        <begin position="96"/>
        <end position="118"/>
    </location>
</feature>
<evidence type="ECO:0000259" key="12">
    <source>
        <dbReference type="PROSITE" id="PS51371"/>
    </source>
</evidence>
<feature type="transmembrane region" description="Helical" evidence="11">
    <location>
        <begin position="304"/>
        <end position="327"/>
    </location>
</feature>
<dbReference type="STRING" id="1001994.MY1_1345"/>
<dbReference type="GO" id="GO:1902600">
    <property type="term" value="P:proton transmembrane transport"/>
    <property type="evidence" value="ECO:0007669"/>
    <property type="project" value="InterPro"/>
</dbReference>
<evidence type="ECO:0000256" key="8">
    <source>
        <dbReference type="ARBA" id="ARBA00023136"/>
    </source>
</evidence>
<reference evidence="13 14" key="1">
    <citation type="journal article" date="2011" name="J. Bacteriol.">
        <title>Genome Sequence of an Ammonia-Oxidizing Soil Archaeon, "Candidatus Nitrosoarchaeum koreensis" MY1.</title>
        <authorList>
            <person name="Kim B.K."/>
            <person name="Jung M.Y."/>
            <person name="Yu D.S."/>
            <person name="Park S.J."/>
            <person name="Oh T.K."/>
            <person name="Rhee S.K."/>
            <person name="Kim J.F."/>
        </authorList>
    </citation>
    <scope>NUCLEOTIDE SEQUENCE [LARGE SCALE GENOMIC DNA]</scope>
    <source>
        <strain evidence="13 14">MY1</strain>
    </source>
</reference>
<protein>
    <submittedName>
        <fullName evidence="13">Na(+)/H(+) antiporter</fullName>
    </submittedName>
</protein>
<evidence type="ECO:0000256" key="11">
    <source>
        <dbReference type="SAM" id="Phobius"/>
    </source>
</evidence>
<keyword evidence="10" id="KW-0129">CBS domain</keyword>
<organism evidence="13 14">
    <name type="scientific">Nitrosarchaeum koreense MY1</name>
    <dbReference type="NCBI Taxonomy" id="1001994"/>
    <lineage>
        <taxon>Archaea</taxon>
        <taxon>Nitrososphaerota</taxon>
        <taxon>Nitrososphaeria</taxon>
        <taxon>Nitrosopumilales</taxon>
        <taxon>Nitrosopumilaceae</taxon>
        <taxon>Nitrosarchaeum</taxon>
    </lineage>
</organism>
<feature type="transmembrane region" description="Helical" evidence="11">
    <location>
        <begin position="124"/>
        <end position="144"/>
    </location>
</feature>
<feature type="transmembrane region" description="Helical" evidence="11">
    <location>
        <begin position="39"/>
        <end position="57"/>
    </location>
</feature>
<keyword evidence="7" id="KW-0406">Ion transport</keyword>
<comment type="caution">
    <text evidence="13">The sequence shown here is derived from an EMBL/GenBank/DDBJ whole genome shotgun (WGS) entry which is preliminary data.</text>
</comment>
<keyword evidence="9" id="KW-0739">Sodium transport</keyword>
<dbReference type="SMART" id="SM00116">
    <property type="entry name" value="CBS"/>
    <property type="match status" value="2"/>
</dbReference>
<dbReference type="PANTHER" id="PTHR43562">
    <property type="entry name" value="NAPA-TYPE SODIUM/HYDROGEN ANTIPORTER"/>
    <property type="match status" value="1"/>
</dbReference>
<accession>F9CYD9</accession>
<feature type="transmembrane region" description="Helical" evidence="11">
    <location>
        <begin position="367"/>
        <end position="386"/>
    </location>
</feature>
<dbReference type="EMBL" id="AFPU01000001">
    <property type="protein sequence ID" value="EGP94101.1"/>
    <property type="molecule type" value="Genomic_DNA"/>
</dbReference>
<feature type="domain" description="CBS" evidence="12">
    <location>
        <begin position="485"/>
        <end position="542"/>
    </location>
</feature>
<sequence length="542" mass="59702">MITHDYCILVFEAILYLAVLIIAAKLFGELMHRINQPTIIGNVLAGIIVGPALLAIVEPIDAIELFTSIGVFFLFFLIGLQEIDLAGIFRVMKGRIFVGSAVAFLIPFFVAALFGLSIDMNFTQAFAIGSVIAASSLGVTAKILSDLGKLKSTIGLEIFTVTAIVEFIAIIVTSVLIQINSSETPEVSEFFWLFAKMIIFFAVAGLLSIFVLPRFFRMLKKHLKDQQIYFGIIIGVILLVAYFAEVSGIHGAIGALLLGIAVSRMAKDEYSEISTNIGVIGHGIFIPIFFAGIGLHFSLGFLNLNWWIIVVFIGIIIGVKFISSYIAVRIAQMRPATTVAYGVMAKGAVDLALMLSLLQANILEDDLFSLLVFGTLLTMIISSVELQRKLKKIIHVKVGTIELGLMPIYFRRVVSDVPAIAVIITDFPKTTPLLTIKSFLEQNEISKKPFLVIDANNKLVGLVSKREINRFNKKTFDAITINDVMYKKFHTVSPDEYLYSVIQKMNSHHFDVIPVVDPTNENVLGIVTTQGIMNLLTENPKS</sequence>
<keyword evidence="14" id="KW-1185">Reference proteome</keyword>
<keyword evidence="2" id="KW-0813">Transport</keyword>
<dbReference type="SUPFAM" id="SSF54631">
    <property type="entry name" value="CBS-domain pair"/>
    <property type="match status" value="1"/>
</dbReference>
<feature type="transmembrane region" description="Helical" evidence="11">
    <location>
        <begin position="6"/>
        <end position="27"/>
    </location>
</feature>
<evidence type="ECO:0000256" key="7">
    <source>
        <dbReference type="ARBA" id="ARBA00023065"/>
    </source>
</evidence>
<keyword evidence="3" id="KW-0050">Antiport</keyword>
<keyword evidence="8 11" id="KW-0472">Membrane</keyword>
<evidence type="ECO:0000256" key="10">
    <source>
        <dbReference type="PROSITE-ProRule" id="PRU00703"/>
    </source>
</evidence>
<evidence type="ECO:0000313" key="14">
    <source>
        <dbReference type="Proteomes" id="UP000004440"/>
    </source>
</evidence>
<dbReference type="InterPro" id="IPR000644">
    <property type="entry name" value="CBS_dom"/>
</dbReference>
<dbReference type="GO" id="GO:0015297">
    <property type="term" value="F:antiporter activity"/>
    <property type="evidence" value="ECO:0007669"/>
    <property type="project" value="UniProtKB-KW"/>
</dbReference>
<proteinExistence type="predicted"/>
<evidence type="ECO:0000256" key="4">
    <source>
        <dbReference type="ARBA" id="ARBA00022692"/>
    </source>
</evidence>
<evidence type="ECO:0000256" key="6">
    <source>
        <dbReference type="ARBA" id="ARBA00023053"/>
    </source>
</evidence>
<name>F9CYD9_9ARCH</name>
<keyword evidence="4 11" id="KW-0812">Transmembrane</keyword>
<comment type="subcellular location">
    <subcellularLocation>
        <location evidence="1">Membrane</location>
        <topology evidence="1">Multi-pass membrane protein</topology>
    </subcellularLocation>
</comment>
<dbReference type="Proteomes" id="UP000004440">
    <property type="component" value="Unassembled WGS sequence"/>
</dbReference>
<feature type="transmembrane region" description="Helical" evidence="11">
    <location>
        <begin position="156"/>
        <end position="179"/>
    </location>
</feature>
<evidence type="ECO:0000313" key="13">
    <source>
        <dbReference type="EMBL" id="EGP94101.1"/>
    </source>
</evidence>
<dbReference type="Gene3D" id="3.10.580.10">
    <property type="entry name" value="CBS-domain"/>
    <property type="match status" value="1"/>
</dbReference>
<keyword evidence="5 11" id="KW-1133">Transmembrane helix</keyword>
<feature type="transmembrane region" description="Helical" evidence="11">
    <location>
        <begin position="228"/>
        <end position="244"/>
    </location>
</feature>
<evidence type="ECO:0000256" key="9">
    <source>
        <dbReference type="ARBA" id="ARBA00023201"/>
    </source>
</evidence>
<dbReference type="GO" id="GO:0016020">
    <property type="term" value="C:membrane"/>
    <property type="evidence" value="ECO:0007669"/>
    <property type="project" value="UniProtKB-SubCell"/>
</dbReference>
<evidence type="ECO:0000256" key="5">
    <source>
        <dbReference type="ARBA" id="ARBA00022989"/>
    </source>
</evidence>
<dbReference type="InterPro" id="IPR038770">
    <property type="entry name" value="Na+/solute_symporter_sf"/>
</dbReference>
<feature type="transmembrane region" description="Helical" evidence="11">
    <location>
        <begin position="69"/>
        <end position="89"/>
    </location>
</feature>
<dbReference type="PROSITE" id="PS51371">
    <property type="entry name" value="CBS"/>
    <property type="match status" value="1"/>
</dbReference>
<dbReference type="PATRIC" id="fig|1001994.6.peg.1330"/>
<gene>
    <name evidence="13" type="ORF">MY1_1345</name>
</gene>
<feature type="transmembrane region" description="Helical" evidence="11">
    <location>
        <begin position="191"/>
        <end position="216"/>
    </location>
</feature>
<dbReference type="GO" id="GO:0006814">
    <property type="term" value="P:sodium ion transport"/>
    <property type="evidence" value="ECO:0007669"/>
    <property type="project" value="UniProtKB-KW"/>
</dbReference>
<dbReference type="Gene3D" id="1.20.1530.20">
    <property type="match status" value="1"/>
</dbReference>
<dbReference type="InterPro" id="IPR006153">
    <property type="entry name" value="Cation/H_exchanger_TM"/>
</dbReference>
<dbReference type="AlphaFoldDB" id="F9CYD9"/>
<dbReference type="PANTHER" id="PTHR43562:SF3">
    <property type="entry name" value="SODIUM ION_PROTON EXCHANGER (EUROFUNG)"/>
    <property type="match status" value="1"/>
</dbReference>
<dbReference type="Pfam" id="PF00571">
    <property type="entry name" value="CBS"/>
    <property type="match status" value="1"/>
</dbReference>